<keyword evidence="3" id="KW-1185">Reference proteome</keyword>
<organism evidence="2 3">
    <name type="scientific">Bondarzewia mesenterica</name>
    <dbReference type="NCBI Taxonomy" id="1095465"/>
    <lineage>
        <taxon>Eukaryota</taxon>
        <taxon>Fungi</taxon>
        <taxon>Dikarya</taxon>
        <taxon>Basidiomycota</taxon>
        <taxon>Agaricomycotina</taxon>
        <taxon>Agaricomycetes</taxon>
        <taxon>Russulales</taxon>
        <taxon>Bondarzewiaceae</taxon>
        <taxon>Bondarzewia</taxon>
    </lineage>
</organism>
<keyword evidence="1" id="KW-0175">Coiled coil</keyword>
<feature type="coiled-coil region" evidence="1">
    <location>
        <begin position="142"/>
        <end position="169"/>
    </location>
</feature>
<evidence type="ECO:0000313" key="2">
    <source>
        <dbReference type="EMBL" id="THH06317.1"/>
    </source>
</evidence>
<name>A0A4S4L503_9AGAM</name>
<sequence>MRPSEPSSMRGTFPLTQPSPVKAIITAFRAQPVTAFDIDPETHQTPSTIISSSLTPNGLCCITLVTLSRRRVRDSNTNLAPCTDTPSKCIRLMTAGLASTSSGSLLLSKRHITTRNTILIPILEPLPTLNEPNWSLLQPKNYTSSRETTEQLQARIDQLTAELMLAKQHIEARDDTITANHAQMVLQNVYLDKQNQALYVKENKKRKRSYQVIHRWKGSLVE</sequence>
<reference evidence="2 3" key="1">
    <citation type="submission" date="2019-02" db="EMBL/GenBank/DDBJ databases">
        <title>Genome sequencing of the rare red list fungi Bondarzewia mesenterica.</title>
        <authorList>
            <person name="Buettner E."/>
            <person name="Kellner H."/>
        </authorList>
    </citation>
    <scope>NUCLEOTIDE SEQUENCE [LARGE SCALE GENOMIC DNA]</scope>
    <source>
        <strain evidence="2 3">DSM 108281</strain>
    </source>
</reference>
<protein>
    <submittedName>
        <fullName evidence="2">Uncharacterized protein</fullName>
    </submittedName>
</protein>
<accession>A0A4S4L503</accession>
<dbReference type="Proteomes" id="UP000310158">
    <property type="component" value="Unassembled WGS sequence"/>
</dbReference>
<dbReference type="EMBL" id="SGPL01000891">
    <property type="protein sequence ID" value="THH06317.1"/>
    <property type="molecule type" value="Genomic_DNA"/>
</dbReference>
<proteinExistence type="predicted"/>
<evidence type="ECO:0000313" key="3">
    <source>
        <dbReference type="Proteomes" id="UP000310158"/>
    </source>
</evidence>
<evidence type="ECO:0000256" key="1">
    <source>
        <dbReference type="SAM" id="Coils"/>
    </source>
</evidence>
<dbReference type="AlphaFoldDB" id="A0A4S4L503"/>
<gene>
    <name evidence="2" type="ORF">EW146_g9650</name>
</gene>
<dbReference type="OrthoDB" id="3269297at2759"/>
<comment type="caution">
    <text evidence="2">The sequence shown here is derived from an EMBL/GenBank/DDBJ whole genome shotgun (WGS) entry which is preliminary data.</text>
</comment>